<dbReference type="SUPFAM" id="SSF52777">
    <property type="entry name" value="CoA-dependent acyltransferases"/>
    <property type="match status" value="1"/>
</dbReference>
<dbReference type="KEGG" id="ptrr:6342117"/>
<dbReference type="GO" id="GO:0044550">
    <property type="term" value="P:secondary metabolite biosynthetic process"/>
    <property type="evidence" value="ECO:0007669"/>
    <property type="project" value="TreeGrafter"/>
</dbReference>
<dbReference type="GeneID" id="6342117"/>
<dbReference type="Gene3D" id="3.30.559.30">
    <property type="entry name" value="Nonribosomal peptide synthetase, condensation domain"/>
    <property type="match status" value="1"/>
</dbReference>
<dbReference type="GO" id="GO:0031177">
    <property type="term" value="F:phosphopantetheine binding"/>
    <property type="evidence" value="ECO:0007669"/>
    <property type="project" value="TreeGrafter"/>
</dbReference>
<dbReference type="GO" id="GO:0043041">
    <property type="term" value="P:amino acid activation for nonribosomal peptide biosynthetic process"/>
    <property type="evidence" value="ECO:0007669"/>
    <property type="project" value="TreeGrafter"/>
</dbReference>
<gene>
    <name evidence="5" type="ORF">PTRG_03881</name>
</gene>
<dbReference type="PANTHER" id="PTHR45527">
    <property type="entry name" value="NONRIBOSOMAL PEPTIDE SYNTHETASE"/>
    <property type="match status" value="1"/>
</dbReference>
<dbReference type="InParanoid" id="B2W383"/>
<dbReference type="HOGENOM" id="CLU_333213_0_0_1"/>
<dbReference type="PANTHER" id="PTHR45527:SF1">
    <property type="entry name" value="FATTY ACID SYNTHASE"/>
    <property type="match status" value="1"/>
</dbReference>
<reference evidence="6" key="1">
    <citation type="journal article" date="2013" name="G3 (Bethesda)">
        <title>Comparative genomics of a plant-pathogenic fungus, Pyrenophora tritici-repentis, reveals transduplication and the impact of repeat elements on pathogenicity and population divergence.</title>
        <authorList>
            <person name="Manning V.A."/>
            <person name="Pandelova I."/>
            <person name="Dhillon B."/>
            <person name="Wilhelm L.J."/>
            <person name="Goodwin S.B."/>
            <person name="Berlin A.M."/>
            <person name="Figueroa M."/>
            <person name="Freitag M."/>
            <person name="Hane J.K."/>
            <person name="Henrissat B."/>
            <person name="Holman W.H."/>
            <person name="Kodira C.D."/>
            <person name="Martin J."/>
            <person name="Oliver R.P."/>
            <person name="Robbertse B."/>
            <person name="Schackwitz W."/>
            <person name="Schwartz D.C."/>
            <person name="Spatafora J.W."/>
            <person name="Turgeon B.G."/>
            <person name="Yandava C."/>
            <person name="Young S."/>
            <person name="Zhou S."/>
            <person name="Zeng Q."/>
            <person name="Grigoriev I.V."/>
            <person name="Ma L.-J."/>
            <person name="Ciuffetti L.M."/>
        </authorList>
    </citation>
    <scope>NUCLEOTIDE SEQUENCE [LARGE SCALE GENOMIC DNA]</scope>
    <source>
        <strain evidence="6">Pt-1C-BFP</strain>
    </source>
</reference>
<keyword evidence="1" id="KW-0596">Phosphopantetheine</keyword>
<feature type="domain" description="AMP-dependent synthetase/ligase" evidence="4">
    <location>
        <begin position="351"/>
        <end position="703"/>
    </location>
</feature>
<protein>
    <recommendedName>
        <fullName evidence="4">AMP-dependent synthetase/ligase domain-containing protein</fullName>
    </recommendedName>
</protein>
<dbReference type="SUPFAM" id="SSF56801">
    <property type="entry name" value="Acetyl-CoA synthetase-like"/>
    <property type="match status" value="1"/>
</dbReference>
<feature type="compositionally biased region" description="Low complexity" evidence="3">
    <location>
        <begin position="18"/>
        <end position="35"/>
    </location>
</feature>
<dbReference type="Gene3D" id="3.30.300.30">
    <property type="match status" value="1"/>
</dbReference>
<dbReference type="eggNOG" id="KOG1178">
    <property type="taxonomic scope" value="Eukaryota"/>
</dbReference>
<dbReference type="InterPro" id="IPR045851">
    <property type="entry name" value="AMP-bd_C_sf"/>
</dbReference>
<dbReference type="Gene3D" id="3.40.50.12780">
    <property type="entry name" value="N-terminal domain of ligase-like"/>
    <property type="match status" value="1"/>
</dbReference>
<keyword evidence="2" id="KW-0597">Phosphoprotein</keyword>
<proteinExistence type="predicted"/>
<dbReference type="Pfam" id="PF00501">
    <property type="entry name" value="AMP-binding"/>
    <property type="match status" value="1"/>
</dbReference>
<evidence type="ECO:0000256" key="2">
    <source>
        <dbReference type="ARBA" id="ARBA00022553"/>
    </source>
</evidence>
<evidence type="ECO:0000259" key="4">
    <source>
        <dbReference type="Pfam" id="PF00501"/>
    </source>
</evidence>
<dbReference type="InterPro" id="IPR042099">
    <property type="entry name" value="ANL_N_sf"/>
</dbReference>
<dbReference type="GO" id="GO:0005737">
    <property type="term" value="C:cytoplasm"/>
    <property type="evidence" value="ECO:0007669"/>
    <property type="project" value="TreeGrafter"/>
</dbReference>
<evidence type="ECO:0000256" key="3">
    <source>
        <dbReference type="SAM" id="MobiDB-lite"/>
    </source>
</evidence>
<dbReference type="OMA" id="TICAMHA"/>
<feature type="region of interest" description="Disordered" evidence="3">
    <location>
        <begin position="1"/>
        <end position="37"/>
    </location>
</feature>
<sequence length="862" mass="95377">MSNMPIIHEDSGDERSSESSPFQSPPGGSSPSPSGRMRYHIANTLMESPERIQPSRVRLRETKSFLAPANRRLFGVPGASSLPQTGTSWVPTPAMEHWKAQLIDRSPSIPVFPFTKRGFRFHKAPPSFHFHDLAVSPALSFNIRFLCQNNEYSEVDFGLAALQVLLVQLTETDDFVIGLGRILGARRDIMPVRFKCDPAHTSQQLLEQTVETMQDTKIYLYEPLKVLLAELGASTETPLHQVTFNWLLSGQPAEGSTDMYFQHAQDLVLLVKEDDDRNLVVSVGLDQTTYDEEFAKVVAELYVSAMEEVVADSDTSISEMDLLDPEERQSSMMPGAGPVVESSSNGVVQKLQEVAARIPDHIAAKDQHGQELLTYEQLVRRAVAISSDLLSYGIVRGTAVCVLGPPTLDLLCSIIAIWCAGCIYVPIDNLASLEDSYAIAKHFETEFCVVSRPELIPYACLLGLNDAFYCGDMEFNNDFEKIDKSLPSDLAAALHVPMSGTTSRSVLLSHGNIETLITSIAYNFDEENQVVLQHSNWTSELALFQILFALTSGSTLVLATRLEEADVPKVMAQEKVTVTVATPSEYSAWFRQPLNMLRECNSWKFAIISGENVSSSVVRHFAALGNNNLELINMYGATETSVACCMGSVDYNEYVDDTDGKLIPVGRALPNYQIWVADSLGRALPPGWTGDIWVTGSGVIGDYPASEADNHRIQLHPDTEMRCFWTGDRGFLNDYEEGVLFVIFRQSFESATYVKGHYVQLGDISRAIVDKSMGRVAEAAVVLSKGTEQKEPQLQAFIIMSDTPDGESQQYLQSMLRSLALPTYMRPACAVMLETMPRTLVGKIDRHALMDMVVPDNEVVMV</sequence>
<dbReference type="STRING" id="426418.B2W383"/>
<dbReference type="RefSeq" id="XP_001934214.2">
    <property type="nucleotide sequence ID" value="XM_001934179.2"/>
</dbReference>
<dbReference type="EMBL" id="DS231617">
    <property type="protein sequence ID" value="EDU46719.1"/>
    <property type="molecule type" value="Genomic_DNA"/>
</dbReference>
<evidence type="ECO:0000313" key="6">
    <source>
        <dbReference type="Proteomes" id="UP000001471"/>
    </source>
</evidence>
<evidence type="ECO:0000313" key="5">
    <source>
        <dbReference type="EMBL" id="EDU46719.1"/>
    </source>
</evidence>
<dbReference type="Proteomes" id="UP000001471">
    <property type="component" value="Unassembled WGS sequence"/>
</dbReference>
<accession>B2W383</accession>
<dbReference type="AlphaFoldDB" id="B2W383"/>
<organism evidence="5 6">
    <name type="scientific">Pyrenophora tritici-repentis (strain Pt-1C-BFP)</name>
    <name type="common">Wheat tan spot fungus</name>
    <name type="synonym">Drechslera tritici-repentis</name>
    <dbReference type="NCBI Taxonomy" id="426418"/>
    <lineage>
        <taxon>Eukaryota</taxon>
        <taxon>Fungi</taxon>
        <taxon>Dikarya</taxon>
        <taxon>Ascomycota</taxon>
        <taxon>Pezizomycotina</taxon>
        <taxon>Dothideomycetes</taxon>
        <taxon>Pleosporomycetidae</taxon>
        <taxon>Pleosporales</taxon>
        <taxon>Pleosporineae</taxon>
        <taxon>Pleosporaceae</taxon>
        <taxon>Pyrenophora</taxon>
    </lineage>
</organism>
<dbReference type="OrthoDB" id="4444247at2759"/>
<evidence type="ECO:0000256" key="1">
    <source>
        <dbReference type="ARBA" id="ARBA00022450"/>
    </source>
</evidence>
<name>B2W383_PYRTR</name>
<dbReference type="InterPro" id="IPR000873">
    <property type="entry name" value="AMP-dep_synth/lig_dom"/>
</dbReference>
<feature type="compositionally biased region" description="Basic and acidic residues" evidence="3">
    <location>
        <begin position="7"/>
        <end position="17"/>
    </location>
</feature>